<feature type="compositionally biased region" description="Basic and acidic residues" evidence="2">
    <location>
        <begin position="1"/>
        <end position="15"/>
    </location>
</feature>
<keyword evidence="3" id="KW-0472">Membrane</keyword>
<dbReference type="AlphaFoldDB" id="Q2SDH1"/>
<feature type="coiled-coil region" evidence="1">
    <location>
        <begin position="147"/>
        <end position="174"/>
    </location>
</feature>
<accession>Q2SDH1</accession>
<sequence length="298" mass="33658">METIKPEKDEVDRFQSQRHKAPATRPAEPKKAAPVAEAPVEAYVRLSRPAQWAIVFVFILVLTFALIGYWQVKNQQQTILSLQNQLEQATQYISQSKLVTARLEGQINQTDATMAQSGNEMARELKTLDSEIRKLWDVSNKRNKQLIEDNQKALTALQGDFKQAQERIKALSGEINGLTVIGENLGKSQEAQALQISALTDDMGRTDDALERKQTELAQLLKQSSDKLEKSISEQTVAVAKLERMVGKMNEQNLDGNLKELEKKVSAIDATRNQLVQRYVELDRRMNEIGLQLKAMQK</sequence>
<evidence type="ECO:0000313" key="4">
    <source>
        <dbReference type="EMBL" id="ABC31303.1"/>
    </source>
</evidence>
<proteinExistence type="predicted"/>
<protein>
    <submittedName>
        <fullName evidence="4">Uncharacterized protein</fullName>
    </submittedName>
</protein>
<evidence type="ECO:0000256" key="1">
    <source>
        <dbReference type="SAM" id="Coils"/>
    </source>
</evidence>
<dbReference type="STRING" id="349521.HCH_04602"/>
<dbReference type="RefSeq" id="WP_011398368.1">
    <property type="nucleotide sequence ID" value="NC_007645.1"/>
</dbReference>
<dbReference type="Proteomes" id="UP000000238">
    <property type="component" value="Chromosome"/>
</dbReference>
<evidence type="ECO:0000256" key="3">
    <source>
        <dbReference type="SAM" id="Phobius"/>
    </source>
</evidence>
<name>Q2SDH1_HAHCH</name>
<keyword evidence="5" id="KW-1185">Reference proteome</keyword>
<keyword evidence="3" id="KW-1133">Transmembrane helix</keyword>
<dbReference type="KEGG" id="hch:HCH_04602"/>
<dbReference type="OrthoDB" id="5700790at2"/>
<keyword evidence="1" id="KW-0175">Coiled coil</keyword>
<feature type="coiled-coil region" evidence="1">
    <location>
        <begin position="203"/>
        <end position="230"/>
    </location>
</feature>
<evidence type="ECO:0000313" key="5">
    <source>
        <dbReference type="Proteomes" id="UP000000238"/>
    </source>
</evidence>
<evidence type="ECO:0000256" key="2">
    <source>
        <dbReference type="SAM" id="MobiDB-lite"/>
    </source>
</evidence>
<feature type="region of interest" description="Disordered" evidence="2">
    <location>
        <begin position="1"/>
        <end position="34"/>
    </location>
</feature>
<dbReference type="HOGENOM" id="CLU_080135_0_0_6"/>
<organism evidence="4 5">
    <name type="scientific">Hahella chejuensis (strain KCTC 2396)</name>
    <dbReference type="NCBI Taxonomy" id="349521"/>
    <lineage>
        <taxon>Bacteria</taxon>
        <taxon>Pseudomonadati</taxon>
        <taxon>Pseudomonadota</taxon>
        <taxon>Gammaproteobacteria</taxon>
        <taxon>Oceanospirillales</taxon>
        <taxon>Hahellaceae</taxon>
        <taxon>Hahella</taxon>
    </lineage>
</organism>
<dbReference type="eggNOG" id="COG4223">
    <property type="taxonomic scope" value="Bacteria"/>
</dbReference>
<feature type="transmembrane region" description="Helical" evidence="3">
    <location>
        <begin position="52"/>
        <end position="72"/>
    </location>
</feature>
<keyword evidence="3" id="KW-0812">Transmembrane</keyword>
<gene>
    <name evidence="4" type="ordered locus">HCH_04602</name>
</gene>
<reference evidence="4 5" key="1">
    <citation type="journal article" date="2005" name="Nucleic Acids Res.">
        <title>Genomic blueprint of Hahella chejuensis, a marine microbe producing an algicidal agent.</title>
        <authorList>
            <person name="Jeong H."/>
            <person name="Yim J.H."/>
            <person name="Lee C."/>
            <person name="Choi S.-H."/>
            <person name="Park Y.K."/>
            <person name="Yoon S.H."/>
            <person name="Hur C.-G."/>
            <person name="Kang H.-Y."/>
            <person name="Kim D."/>
            <person name="Lee H.H."/>
            <person name="Park K.H."/>
            <person name="Park S.-H."/>
            <person name="Park H.-S."/>
            <person name="Lee H.K."/>
            <person name="Oh T.K."/>
            <person name="Kim J.F."/>
        </authorList>
    </citation>
    <scope>NUCLEOTIDE SEQUENCE [LARGE SCALE GENOMIC DNA]</scope>
    <source>
        <strain evidence="4 5">KCTC 2396</strain>
    </source>
</reference>
<dbReference type="EMBL" id="CP000155">
    <property type="protein sequence ID" value="ABC31303.1"/>
    <property type="molecule type" value="Genomic_DNA"/>
</dbReference>